<dbReference type="InterPro" id="IPR005828">
    <property type="entry name" value="MFS_sugar_transport-like"/>
</dbReference>
<organism evidence="7">
    <name type="scientific">Menopon gallinae</name>
    <name type="common">poultry shaft louse</name>
    <dbReference type="NCBI Taxonomy" id="328185"/>
    <lineage>
        <taxon>Eukaryota</taxon>
        <taxon>Metazoa</taxon>
        <taxon>Ecdysozoa</taxon>
        <taxon>Arthropoda</taxon>
        <taxon>Hexapoda</taxon>
        <taxon>Insecta</taxon>
        <taxon>Pterygota</taxon>
        <taxon>Neoptera</taxon>
        <taxon>Paraneoptera</taxon>
        <taxon>Psocodea</taxon>
        <taxon>Troctomorpha</taxon>
        <taxon>Phthiraptera</taxon>
        <taxon>Amblycera</taxon>
        <taxon>Menoponidae</taxon>
        <taxon>Menopon</taxon>
    </lineage>
</organism>
<reference evidence="7" key="1">
    <citation type="journal article" date="2024" name="Gigascience">
        <title>Chromosome-level genome of the poultry shaft louse Menopon gallinae provides insight into the host-switching and adaptive evolution of parasitic lice.</title>
        <authorList>
            <person name="Xu Y."/>
            <person name="Ma L."/>
            <person name="Liu S."/>
            <person name="Liang Y."/>
            <person name="Liu Q."/>
            <person name="He Z."/>
            <person name="Tian L."/>
            <person name="Duan Y."/>
            <person name="Cai W."/>
            <person name="Li H."/>
            <person name="Song F."/>
        </authorList>
    </citation>
    <scope>NUCLEOTIDE SEQUENCE</scope>
    <source>
        <strain evidence="7">Cailab_2023a</strain>
    </source>
</reference>
<feature type="transmembrane region" description="Helical" evidence="5">
    <location>
        <begin position="353"/>
        <end position="375"/>
    </location>
</feature>
<dbReference type="PANTHER" id="PTHR48021">
    <property type="match status" value="1"/>
</dbReference>
<dbReference type="PANTHER" id="PTHR48021:SF39">
    <property type="entry name" value="MAJOR FACILITATOR SUPERFAMILY (MFS) PROFILE DOMAIN-CONTAINING PROTEIN"/>
    <property type="match status" value="1"/>
</dbReference>
<dbReference type="InterPro" id="IPR050549">
    <property type="entry name" value="MFS_Trehalose_Transporter"/>
</dbReference>
<evidence type="ECO:0000256" key="5">
    <source>
        <dbReference type="SAM" id="Phobius"/>
    </source>
</evidence>
<evidence type="ECO:0000256" key="3">
    <source>
        <dbReference type="ARBA" id="ARBA00022989"/>
    </source>
</evidence>
<dbReference type="EMBL" id="JARGDH010000004">
    <property type="protein sequence ID" value="KAL0270089.1"/>
    <property type="molecule type" value="Genomic_DNA"/>
</dbReference>
<dbReference type="InterPro" id="IPR036259">
    <property type="entry name" value="MFS_trans_sf"/>
</dbReference>
<evidence type="ECO:0000256" key="1">
    <source>
        <dbReference type="ARBA" id="ARBA00004141"/>
    </source>
</evidence>
<evidence type="ECO:0000256" key="4">
    <source>
        <dbReference type="ARBA" id="ARBA00023136"/>
    </source>
</evidence>
<keyword evidence="3 5" id="KW-1133">Transmembrane helix</keyword>
<comment type="subcellular location">
    <subcellularLocation>
        <location evidence="1">Membrane</location>
        <topology evidence="1">Multi-pass membrane protein</topology>
    </subcellularLocation>
</comment>
<evidence type="ECO:0000259" key="6">
    <source>
        <dbReference type="PROSITE" id="PS50850"/>
    </source>
</evidence>
<evidence type="ECO:0000256" key="2">
    <source>
        <dbReference type="ARBA" id="ARBA00022692"/>
    </source>
</evidence>
<feature type="transmembrane region" description="Helical" evidence="5">
    <location>
        <begin position="136"/>
        <end position="158"/>
    </location>
</feature>
<keyword evidence="2 5" id="KW-0812">Transmembrane</keyword>
<dbReference type="GO" id="GO:0022857">
    <property type="term" value="F:transmembrane transporter activity"/>
    <property type="evidence" value="ECO:0007669"/>
    <property type="project" value="InterPro"/>
</dbReference>
<feature type="transmembrane region" description="Helical" evidence="5">
    <location>
        <begin position="197"/>
        <end position="215"/>
    </location>
</feature>
<accession>A0AAW2HJE8</accession>
<feature type="transmembrane region" description="Helical" evidence="5">
    <location>
        <begin position="170"/>
        <end position="191"/>
    </location>
</feature>
<dbReference type="Gene3D" id="1.20.1250.20">
    <property type="entry name" value="MFS general substrate transporter like domains"/>
    <property type="match status" value="1"/>
</dbReference>
<feature type="transmembrane region" description="Helical" evidence="5">
    <location>
        <begin position="112"/>
        <end position="130"/>
    </location>
</feature>
<dbReference type="Pfam" id="PF00083">
    <property type="entry name" value="Sugar_tr"/>
    <property type="match status" value="1"/>
</dbReference>
<sequence length="531" mass="59143">METSVNGRWTPIDAEAQLTQRKDDETCETENSGFRTVLPQILASTAKNLLLLDLGMTVAYPTIAIPELLAAKDGLKFTGEEASWFGSITYICQPLGSVISGFLFEPLGRKKAMLLVNLPHILGWFLIYFATSISHLYIAAVILGAGIGFMEAPIITYVGEICQPKWRGMLAAYAGICVGIGFLFINLLGAATTWRTAAAICAAVPMIAFIAILQVPESPVWLLSKGRVKEAERSLCWLRGWVKPEAVRKEFSHLVEHSEMHKKKEIISIKTISSEIERQTCIETREAPKKNKFSFNGVIRGLSLHYLFDRSTMQPLLLVTLFFIVHHASGITSTRPFLVEIFKEFGTVLDGNWVTVISSAIGIVGNIIGMIWLRFSGKRKLAIISSVICIICNLLISIYSLFFFASNLSSIPITLFILLNFGWSFGIGQIPWMLTSEIFPIRGRGIASGIAAAGSYVLGFIFTKTYYDMHQNLTLSGTFGFFTIFTLAGLIFLYYFLPETEGKTLKEIEIILTKKFDKIFKRESQTHETDI</sequence>
<feature type="transmembrane region" description="Helical" evidence="5">
    <location>
        <begin position="411"/>
        <end position="434"/>
    </location>
</feature>
<evidence type="ECO:0000313" key="7">
    <source>
        <dbReference type="EMBL" id="KAL0270089.1"/>
    </source>
</evidence>
<dbReference type="AlphaFoldDB" id="A0AAW2HJE8"/>
<feature type="transmembrane region" description="Helical" evidence="5">
    <location>
        <begin position="479"/>
        <end position="497"/>
    </location>
</feature>
<dbReference type="PROSITE" id="PS50850">
    <property type="entry name" value="MFS"/>
    <property type="match status" value="1"/>
</dbReference>
<gene>
    <name evidence="7" type="ORF">PYX00_007609</name>
</gene>
<dbReference type="PROSITE" id="PS00217">
    <property type="entry name" value="SUGAR_TRANSPORT_2"/>
    <property type="match status" value="1"/>
</dbReference>
<dbReference type="InterPro" id="IPR005829">
    <property type="entry name" value="Sugar_transporter_CS"/>
</dbReference>
<comment type="caution">
    <text evidence="7">The sequence shown here is derived from an EMBL/GenBank/DDBJ whole genome shotgun (WGS) entry which is preliminary data.</text>
</comment>
<feature type="transmembrane region" description="Helical" evidence="5">
    <location>
        <begin position="382"/>
        <end position="405"/>
    </location>
</feature>
<dbReference type="SUPFAM" id="SSF103473">
    <property type="entry name" value="MFS general substrate transporter"/>
    <property type="match status" value="1"/>
</dbReference>
<feature type="domain" description="Major facilitator superfamily (MFS) profile" evidence="6">
    <location>
        <begin position="41"/>
        <end position="501"/>
    </location>
</feature>
<dbReference type="InterPro" id="IPR020846">
    <property type="entry name" value="MFS_dom"/>
</dbReference>
<feature type="transmembrane region" description="Helical" evidence="5">
    <location>
        <begin position="446"/>
        <end position="467"/>
    </location>
</feature>
<proteinExistence type="predicted"/>
<keyword evidence="4 5" id="KW-0472">Membrane</keyword>
<protein>
    <recommendedName>
        <fullName evidence="6">Major facilitator superfamily (MFS) profile domain-containing protein</fullName>
    </recommendedName>
</protein>
<feature type="transmembrane region" description="Helical" evidence="5">
    <location>
        <begin position="316"/>
        <end position="333"/>
    </location>
</feature>
<name>A0AAW2HJE8_9NEOP</name>
<dbReference type="GO" id="GO:0016020">
    <property type="term" value="C:membrane"/>
    <property type="evidence" value="ECO:0007669"/>
    <property type="project" value="UniProtKB-SubCell"/>
</dbReference>